<organism evidence="1 2">
    <name type="scientific">Acinetobacter genomosp. 33YU</name>
    <dbReference type="NCBI Taxonomy" id="1675530"/>
    <lineage>
        <taxon>Bacteria</taxon>
        <taxon>Pseudomonadati</taxon>
        <taxon>Pseudomonadota</taxon>
        <taxon>Gammaproteobacteria</taxon>
        <taxon>Moraxellales</taxon>
        <taxon>Moraxellaceae</taxon>
        <taxon>Acinetobacter</taxon>
    </lineage>
</organism>
<accession>A0A1V2UT78</accession>
<name>A0A1V2UT78_9GAMM</name>
<dbReference type="PROSITE" id="PS51257">
    <property type="entry name" value="PROKAR_LIPOPROTEIN"/>
    <property type="match status" value="1"/>
</dbReference>
<evidence type="ECO:0008006" key="3">
    <source>
        <dbReference type="Google" id="ProtNLM"/>
    </source>
</evidence>
<dbReference type="EMBL" id="LFZS01000011">
    <property type="protein sequence ID" value="ONN53192.1"/>
    <property type="molecule type" value="Genomic_DNA"/>
</dbReference>
<dbReference type="AlphaFoldDB" id="A0A1V2UT78"/>
<keyword evidence="2" id="KW-1185">Reference proteome</keyword>
<dbReference type="Proteomes" id="UP000189376">
    <property type="component" value="Unassembled WGS sequence"/>
</dbReference>
<proteinExistence type="predicted"/>
<dbReference type="GeneID" id="67513402"/>
<protein>
    <recommendedName>
        <fullName evidence="3">Lipoprotein</fullName>
    </recommendedName>
</protein>
<evidence type="ECO:0000313" key="2">
    <source>
        <dbReference type="Proteomes" id="UP000189376"/>
    </source>
</evidence>
<dbReference type="RefSeq" id="WP_005005746.1">
    <property type="nucleotide sequence ID" value="NZ_LFZS01000011.1"/>
</dbReference>
<gene>
    <name evidence="1" type="ORF">AC058_14650</name>
</gene>
<reference evidence="1 2" key="1">
    <citation type="submission" date="2015-07" db="EMBL/GenBank/DDBJ databases">
        <title>Acinetobacter yuneri, a novel member of Acinetobacter calcoaceticus-Acinetobacter baumannii complex isolated from clinical specimen.</title>
        <authorList>
            <person name="Yu Y."/>
        </authorList>
    </citation>
    <scope>NUCLEOTIDE SEQUENCE [LARGE SCALE GENOMIC DNA]</scope>
    <source>
        <strain evidence="1 2">A362</strain>
    </source>
</reference>
<comment type="caution">
    <text evidence="1">The sequence shown here is derived from an EMBL/GenBank/DDBJ whole genome shotgun (WGS) entry which is preliminary data.</text>
</comment>
<evidence type="ECO:0000313" key="1">
    <source>
        <dbReference type="EMBL" id="ONN53192.1"/>
    </source>
</evidence>
<sequence>MNKKTLTIAILSVLLFGCDKLKPSNTDTASQEEQIDPIEKKVEEQVRKYDERVTTYNPSNYKLPQSSLSTTSHKVACNFGVGGDLPALASNGMFSQPLYRIEAEQIMDKVQGDVMYAPYSIATSVEGDVLYESEIDSFDRQLNTLRSYQIKSSEQNIISSSGFYTNSNKAVRMAPIRSYPVAYVKRLDGDIVSTSMFNDACDKEVGVRNYKWREIDVSGKPYASLASTVSEQIVRVNQFGMFTSASNFYSYFSSEFGNFLDANNKFRSALEKSGRFPKGSKIYVPSEIKTTDETLVITKNPELEITDFQKDKVLEAYNKEAKIRNLGQIVFKVYNLKNNTVFYTPWNETKHREAVEFEPIVVIDGKAYSAVWHVPNTLTFNDSTSAGNLTYYNATAHNAFVNAVKGIYQGQQSMVGTEHEDDTEYSMKTAVEYQKAQAEK</sequence>